<organism evidence="2 3">
    <name type="scientific">Trichinella spiralis</name>
    <name type="common">Trichina worm</name>
    <dbReference type="NCBI Taxonomy" id="6334"/>
    <lineage>
        <taxon>Eukaryota</taxon>
        <taxon>Metazoa</taxon>
        <taxon>Ecdysozoa</taxon>
        <taxon>Nematoda</taxon>
        <taxon>Enoplea</taxon>
        <taxon>Dorylaimia</taxon>
        <taxon>Trichinellida</taxon>
        <taxon>Trichinellidae</taxon>
        <taxon>Trichinella</taxon>
    </lineage>
</organism>
<sequence length="118" mass="12986">MKIVLCFLLTLVYLSFYRKAKSFLFFSTIFLTLTRSDALCCAVPGSVTDETTERVKTNQFSRNSESALCAPSVKLFTAAAAAAAVSLPLIEHPSGGLLHHDEGLYEVVGYFCRSFCIF</sequence>
<evidence type="ECO:0000256" key="1">
    <source>
        <dbReference type="SAM" id="SignalP"/>
    </source>
</evidence>
<reference evidence="2 3" key="1">
    <citation type="submission" date="2024-07" db="EMBL/GenBank/DDBJ databases">
        <title>Enhanced genomic and transcriptomic resources for Trichinella pseudospiralis and T. spiralis underpin the discovery of pronounced molecular differences between stages and species.</title>
        <authorList>
            <person name="Pasi K.K."/>
            <person name="La Rosa G."/>
            <person name="Gomez-Morales M.A."/>
            <person name="Tosini F."/>
            <person name="Sumanam S."/>
            <person name="Young N.D."/>
            <person name="Chang B.C."/>
            <person name="Robin G.B."/>
        </authorList>
    </citation>
    <scope>NUCLEOTIDE SEQUENCE [LARGE SCALE GENOMIC DNA]</scope>
    <source>
        <strain evidence="2">ISS534</strain>
    </source>
</reference>
<proteinExistence type="predicted"/>
<accession>A0ABR3KNQ6</accession>
<keyword evidence="3" id="KW-1185">Reference proteome</keyword>
<comment type="caution">
    <text evidence="2">The sequence shown here is derived from an EMBL/GenBank/DDBJ whole genome shotgun (WGS) entry which is preliminary data.</text>
</comment>
<keyword evidence="1" id="KW-0732">Signal</keyword>
<evidence type="ECO:0000313" key="2">
    <source>
        <dbReference type="EMBL" id="KAL1242271.1"/>
    </source>
</evidence>
<gene>
    <name evidence="2" type="ORF">TSPI_08998</name>
</gene>
<dbReference type="EMBL" id="JBEUSY010000214">
    <property type="protein sequence ID" value="KAL1242271.1"/>
    <property type="molecule type" value="Genomic_DNA"/>
</dbReference>
<name>A0ABR3KNQ6_TRISP</name>
<feature type="signal peptide" evidence="1">
    <location>
        <begin position="1"/>
        <end position="22"/>
    </location>
</feature>
<protein>
    <submittedName>
        <fullName evidence="2">Protein TIFY 10c</fullName>
    </submittedName>
</protein>
<evidence type="ECO:0000313" key="3">
    <source>
        <dbReference type="Proteomes" id="UP001558632"/>
    </source>
</evidence>
<dbReference type="Proteomes" id="UP001558632">
    <property type="component" value="Unassembled WGS sequence"/>
</dbReference>
<feature type="chain" id="PRO_5046388197" evidence="1">
    <location>
        <begin position="23"/>
        <end position="118"/>
    </location>
</feature>